<dbReference type="InterPro" id="IPR011047">
    <property type="entry name" value="Quinoprotein_ADH-like_sf"/>
</dbReference>
<gene>
    <name evidence="6" type="ORF">EDF87_104173</name>
</gene>
<evidence type="ECO:0000259" key="5">
    <source>
        <dbReference type="Pfam" id="PF01011"/>
    </source>
</evidence>
<dbReference type="Proteomes" id="UP000295804">
    <property type="component" value="Unassembled WGS sequence"/>
</dbReference>
<keyword evidence="4" id="KW-0472">Membrane</keyword>
<reference evidence="6 7" key="1">
    <citation type="submission" date="2019-03" db="EMBL/GenBank/DDBJ databases">
        <title>Genomic analyses of the natural microbiome of Caenorhabditis elegans.</title>
        <authorList>
            <person name="Samuel B."/>
        </authorList>
    </citation>
    <scope>NUCLEOTIDE SEQUENCE [LARGE SCALE GENOMIC DNA]</scope>
    <source>
        <strain evidence="6 7">BIGb0525</strain>
    </source>
</reference>
<evidence type="ECO:0000256" key="1">
    <source>
        <dbReference type="ARBA" id="ARBA00001931"/>
    </source>
</evidence>
<evidence type="ECO:0000256" key="2">
    <source>
        <dbReference type="ARBA" id="ARBA00008156"/>
    </source>
</evidence>
<evidence type="ECO:0000256" key="3">
    <source>
        <dbReference type="ARBA" id="ARBA00023002"/>
    </source>
</evidence>
<feature type="transmembrane region" description="Helical" evidence="4">
    <location>
        <begin position="127"/>
        <end position="147"/>
    </location>
</feature>
<keyword evidence="4" id="KW-0812">Transmembrane</keyword>
<dbReference type="SUPFAM" id="SSF50998">
    <property type="entry name" value="Quinoprotein alcohol dehydrogenase-like"/>
    <property type="match status" value="1"/>
</dbReference>
<feature type="domain" description="Pyrrolo-quinoline quinone repeat" evidence="5">
    <location>
        <begin position="173"/>
        <end position="769"/>
    </location>
</feature>
<evidence type="ECO:0000313" key="6">
    <source>
        <dbReference type="EMBL" id="TDV49527.1"/>
    </source>
</evidence>
<feature type="transmembrane region" description="Helical" evidence="4">
    <location>
        <begin position="21"/>
        <end position="42"/>
    </location>
</feature>
<name>A0A4R7VJY1_9PSED</name>
<dbReference type="SMART" id="SM00564">
    <property type="entry name" value="PQQ"/>
    <property type="match status" value="6"/>
</dbReference>
<comment type="similarity">
    <text evidence="2">Belongs to the bacterial PQQ dehydrogenase family.</text>
</comment>
<dbReference type="GO" id="GO:0016020">
    <property type="term" value="C:membrane"/>
    <property type="evidence" value="ECO:0007669"/>
    <property type="project" value="InterPro"/>
</dbReference>
<dbReference type="InterPro" id="IPR018391">
    <property type="entry name" value="PQQ_b-propeller_rpt"/>
</dbReference>
<feature type="transmembrane region" description="Helical" evidence="4">
    <location>
        <begin position="72"/>
        <end position="88"/>
    </location>
</feature>
<dbReference type="InterPro" id="IPR017511">
    <property type="entry name" value="PQQ_mDH"/>
</dbReference>
<dbReference type="NCBIfam" id="TIGR03074">
    <property type="entry name" value="PQQ_membr_DH"/>
    <property type="match status" value="1"/>
</dbReference>
<dbReference type="PANTHER" id="PTHR32303">
    <property type="entry name" value="QUINOPROTEIN ALCOHOL DEHYDROGENASE (CYTOCHROME C)"/>
    <property type="match status" value="1"/>
</dbReference>
<keyword evidence="3" id="KW-0560">Oxidoreductase</keyword>
<protein>
    <submittedName>
        <fullName evidence="6">Quinoprotein glucose dehydrogenase</fullName>
    </submittedName>
</protein>
<dbReference type="PANTHER" id="PTHR32303:SF4">
    <property type="entry name" value="QUINOPROTEIN GLUCOSE DEHYDROGENASE"/>
    <property type="match status" value="1"/>
</dbReference>
<dbReference type="Gene3D" id="2.140.10.10">
    <property type="entry name" value="Quinoprotein alcohol dehydrogenase-like superfamily"/>
    <property type="match status" value="2"/>
</dbReference>
<dbReference type="RefSeq" id="WP_134175443.1">
    <property type="nucleotide sequence ID" value="NZ_SOCQ01000004.1"/>
</dbReference>
<evidence type="ECO:0000313" key="7">
    <source>
        <dbReference type="Proteomes" id="UP000295804"/>
    </source>
</evidence>
<dbReference type="InterPro" id="IPR002372">
    <property type="entry name" value="PQQ_rpt_dom"/>
</dbReference>
<dbReference type="AlphaFoldDB" id="A0A4R7VJY1"/>
<keyword evidence="4" id="KW-1133">Transmembrane helix</keyword>
<dbReference type="CDD" id="cd10280">
    <property type="entry name" value="PQQ_mGDH"/>
    <property type="match status" value="1"/>
</dbReference>
<sequence>MQFQQDVTEEVQSLTSSNLPLWFGGLLLLLAAPLLVGGVYLAWLDGSIFYLITGILLAVSAYGFFQRKKLGVWAYLVLAAATVIWSIYEVGFQFWPLVPRLTGVVVLLIPVCLLAQKVGISKGRKAWRGILSVCTITLIAGFAAMFFPHGVIKGVFRPLVASGASDKAVNGNWQHYGRTPTGTRFAPLEQITPSNVSELEVAWTFRTGEIADVGSENQNTPVQVGDTLYVCTPLNKVFAVNANTGEEIWRFDAKVQNNKVWNRCRGVSYYDTTEVTDSVRTASTVVNDCPQRVILSTLDSRLIALDAKTGKECRSFGDNGKVNLQQGMGELKPTYYMGTSPVTVAGNLLIVGGWVYDNLETNEPSGVIRAFDATSGELVWAWDLGNPTITRYPPEGQTYTRGTPNMWSTAAYDKQLGLIYIPLGNATPDYWGGHRSDASNHYASSVVALDYKTGRERWAYQTVHHDVWDYDIPAQPALYDVPDGKGGILPALIQVTKTGNIFMLNRKTGEPIADVEERPVPQQELAGDKTAPTQPFSVGMPYIGQEKLTEADMWGATLYDQMLCRIQFKSLRYDGPFTPPGLTASLQHPGNFGGMNWGSVSINEDAGMMIVNDIRIPLKIQLIPSEHLQIKGDGKPHSEFAPQRGTPFAVKNSSFISAADVPCQAPPYGTITGIDLKSRKVAWQVPAGTLRDTAVGGVKLGAPIPIGMPTLGGPLTTRSGLVFFAGTQDFYLRAFDQNTGEEIWKGRLPVGAQATPMTFISPSSKRQYVVVSAGGARSSTERGDYLIAYALPQHP</sequence>
<evidence type="ECO:0000256" key="4">
    <source>
        <dbReference type="SAM" id="Phobius"/>
    </source>
</evidence>
<comment type="cofactor">
    <cofactor evidence="1">
        <name>pyrroloquinoline quinone</name>
        <dbReference type="ChEBI" id="CHEBI:58442"/>
    </cofactor>
</comment>
<organism evidence="6 7">
    <name type="scientific">Pseudomonas helmanticensis</name>
    <dbReference type="NCBI Taxonomy" id="1471381"/>
    <lineage>
        <taxon>Bacteria</taxon>
        <taxon>Pseudomonadati</taxon>
        <taxon>Pseudomonadota</taxon>
        <taxon>Gammaproteobacteria</taxon>
        <taxon>Pseudomonadales</taxon>
        <taxon>Pseudomonadaceae</taxon>
        <taxon>Pseudomonas</taxon>
    </lineage>
</organism>
<dbReference type="GO" id="GO:0008876">
    <property type="term" value="F:quinoprotein glucose dehydrogenase activity"/>
    <property type="evidence" value="ECO:0007669"/>
    <property type="project" value="TreeGrafter"/>
</dbReference>
<proteinExistence type="inferred from homology"/>
<dbReference type="EMBL" id="SOCQ01000004">
    <property type="protein sequence ID" value="TDV49527.1"/>
    <property type="molecule type" value="Genomic_DNA"/>
</dbReference>
<dbReference type="GO" id="GO:0048038">
    <property type="term" value="F:quinone binding"/>
    <property type="evidence" value="ECO:0007669"/>
    <property type="project" value="InterPro"/>
</dbReference>
<feature type="transmembrane region" description="Helical" evidence="4">
    <location>
        <begin position="94"/>
        <end position="115"/>
    </location>
</feature>
<comment type="caution">
    <text evidence="6">The sequence shown here is derived from an EMBL/GenBank/DDBJ whole genome shotgun (WGS) entry which is preliminary data.</text>
</comment>
<accession>A0A4R7VJY1</accession>
<feature type="transmembrane region" description="Helical" evidence="4">
    <location>
        <begin position="48"/>
        <end position="65"/>
    </location>
</feature>
<dbReference type="Pfam" id="PF01011">
    <property type="entry name" value="PQQ"/>
    <property type="match status" value="1"/>
</dbReference>